<dbReference type="OrthoDB" id="2419888at2759"/>
<comment type="caution">
    <text evidence="1">The sequence shown here is derived from an EMBL/GenBank/DDBJ whole genome shotgun (WGS) entry which is preliminary data.</text>
</comment>
<name>A0A397HP03_9GLOM</name>
<dbReference type="EMBL" id="PQFF01000292">
    <property type="protein sequence ID" value="RHZ64752.1"/>
    <property type="molecule type" value="Genomic_DNA"/>
</dbReference>
<dbReference type="Proteomes" id="UP000266861">
    <property type="component" value="Unassembled WGS sequence"/>
</dbReference>
<protein>
    <recommendedName>
        <fullName evidence="3">Serine-threonine/tyrosine-protein kinase catalytic domain-containing protein</fullName>
    </recommendedName>
</protein>
<evidence type="ECO:0000313" key="2">
    <source>
        <dbReference type="Proteomes" id="UP000266861"/>
    </source>
</evidence>
<accession>A0A397HP03</accession>
<sequence>MRCWDARVTHRPTSSELCSEFYDYHRDYSKNIFKKKNEITVQIKQAKEFSKNKESGGFLNLIRGNKSKSTTPAPMNYKTHPEAIYTSRLLNYSSLPKPKNDENFENELEELTKSTFCLNVVVSAPVP</sequence>
<proteinExistence type="predicted"/>
<organism evidence="1 2">
    <name type="scientific">Diversispora epigaea</name>
    <dbReference type="NCBI Taxonomy" id="1348612"/>
    <lineage>
        <taxon>Eukaryota</taxon>
        <taxon>Fungi</taxon>
        <taxon>Fungi incertae sedis</taxon>
        <taxon>Mucoromycota</taxon>
        <taxon>Glomeromycotina</taxon>
        <taxon>Glomeromycetes</taxon>
        <taxon>Diversisporales</taxon>
        <taxon>Diversisporaceae</taxon>
        <taxon>Diversispora</taxon>
    </lineage>
</organism>
<gene>
    <name evidence="1" type="ORF">Glove_320g152</name>
</gene>
<evidence type="ECO:0000313" key="1">
    <source>
        <dbReference type="EMBL" id="RHZ64752.1"/>
    </source>
</evidence>
<evidence type="ECO:0008006" key="3">
    <source>
        <dbReference type="Google" id="ProtNLM"/>
    </source>
</evidence>
<keyword evidence="2" id="KW-1185">Reference proteome</keyword>
<reference evidence="1 2" key="1">
    <citation type="submission" date="2018-08" db="EMBL/GenBank/DDBJ databases">
        <title>Genome and evolution of the arbuscular mycorrhizal fungus Diversispora epigaea (formerly Glomus versiforme) and its bacterial endosymbionts.</title>
        <authorList>
            <person name="Sun X."/>
            <person name="Fei Z."/>
            <person name="Harrison M."/>
        </authorList>
    </citation>
    <scope>NUCLEOTIDE SEQUENCE [LARGE SCALE GENOMIC DNA]</scope>
    <source>
        <strain evidence="1 2">IT104</strain>
    </source>
</reference>
<dbReference type="AlphaFoldDB" id="A0A397HP03"/>